<feature type="active site" description="Proton donor/acceptor" evidence="9">
    <location>
        <position position="195"/>
    </location>
</feature>
<dbReference type="Gene3D" id="2.40.440.10">
    <property type="entry name" value="L,D-transpeptidase catalytic domain-like"/>
    <property type="match status" value="1"/>
</dbReference>
<dbReference type="AlphaFoldDB" id="A0A1Y5EID0"/>
<evidence type="ECO:0000256" key="2">
    <source>
        <dbReference type="ARBA" id="ARBA00005992"/>
    </source>
</evidence>
<keyword evidence="7 9" id="KW-0573">Peptidoglycan synthesis</keyword>
<evidence type="ECO:0000313" key="12">
    <source>
        <dbReference type="EMBL" id="OUR80864.1"/>
    </source>
</evidence>
<feature type="active site" description="Nucleophile" evidence="9">
    <location>
        <position position="211"/>
    </location>
</feature>
<dbReference type="PANTHER" id="PTHR30582:SF24">
    <property type="entry name" value="L,D-TRANSPEPTIDASE ERFK_SRFK-RELATED"/>
    <property type="match status" value="1"/>
</dbReference>
<dbReference type="InterPro" id="IPR005490">
    <property type="entry name" value="LD_TPept_cat_dom"/>
</dbReference>
<comment type="caution">
    <text evidence="12">The sequence shown here is derived from an EMBL/GenBank/DDBJ whole genome shotgun (WGS) entry which is preliminary data.</text>
</comment>
<comment type="pathway">
    <text evidence="1 9">Cell wall biogenesis; peptidoglycan biosynthesis.</text>
</comment>
<feature type="domain" description="LysM" evidence="10">
    <location>
        <begin position="43"/>
        <end position="87"/>
    </location>
</feature>
<sequence>MIKNKKLLFNLLNLFILLVFIKPLMATVYDIKSEKNRLIGEPKVHTVVKGDYFQQLAEQYDVGFLALLAANPQHDPFLLKIDTEVVIPNQMLLPFITRKGIVINLPELRLYYFSPEENKVHVFPVGIGRQGLSTPLTSTVIGEKRKDPVWRPTKEMQERHFADHGKYLPDIVPAGPNNPFGKYALRLGTSEYLIHGSNKRFGIGMRASSGCIRMYDDDIKWLFDNVPVNTKVRVVNQPVKMSFENGDKQLIEIHEQLSDLKTTQGNVILTKAMQRFVGTNRENWQQLLPIIEKPNGLVVELAK</sequence>
<dbReference type="GO" id="GO:0071555">
    <property type="term" value="P:cell wall organization"/>
    <property type="evidence" value="ECO:0007669"/>
    <property type="project" value="UniProtKB-UniRule"/>
</dbReference>
<dbReference type="PROSITE" id="PS51782">
    <property type="entry name" value="LYSM"/>
    <property type="match status" value="1"/>
</dbReference>
<evidence type="ECO:0000256" key="1">
    <source>
        <dbReference type="ARBA" id="ARBA00004752"/>
    </source>
</evidence>
<dbReference type="GO" id="GO:0005576">
    <property type="term" value="C:extracellular region"/>
    <property type="evidence" value="ECO:0007669"/>
    <property type="project" value="TreeGrafter"/>
</dbReference>
<dbReference type="Pfam" id="PF03734">
    <property type="entry name" value="YkuD"/>
    <property type="match status" value="1"/>
</dbReference>
<dbReference type="Pfam" id="PF01476">
    <property type="entry name" value="LysM"/>
    <property type="match status" value="1"/>
</dbReference>
<evidence type="ECO:0000256" key="9">
    <source>
        <dbReference type="PROSITE-ProRule" id="PRU01373"/>
    </source>
</evidence>
<evidence type="ECO:0000256" key="4">
    <source>
        <dbReference type="ARBA" id="ARBA00022679"/>
    </source>
</evidence>
<name>A0A1Y5EID0_COLPS</name>
<reference evidence="13" key="1">
    <citation type="journal article" date="2017" name="Proc. Natl. Acad. Sci. U.S.A.">
        <title>Simulation of Deepwater Horizon oil plume reveals substrate specialization within a complex community of hydrocarbon degraders.</title>
        <authorList>
            <person name="Hu P."/>
            <person name="Dubinsky E.A."/>
            <person name="Probst A.J."/>
            <person name="Wang J."/>
            <person name="Sieber C.M.K."/>
            <person name="Tom L.M."/>
            <person name="Gardinali P."/>
            <person name="Banfield J.F."/>
            <person name="Atlas R.M."/>
            <person name="Andersen G.L."/>
        </authorList>
    </citation>
    <scope>NUCLEOTIDE SEQUENCE [LARGE SCALE GENOMIC DNA]</scope>
</reference>
<accession>A0A1Y5EID0</accession>
<dbReference type="InterPro" id="IPR038063">
    <property type="entry name" value="Transpep_catalytic_dom"/>
</dbReference>
<evidence type="ECO:0000256" key="5">
    <source>
        <dbReference type="ARBA" id="ARBA00022801"/>
    </source>
</evidence>
<dbReference type="SUPFAM" id="SSF141523">
    <property type="entry name" value="L,D-transpeptidase catalytic domain-like"/>
    <property type="match status" value="1"/>
</dbReference>
<dbReference type="SUPFAM" id="SSF54106">
    <property type="entry name" value="LysM domain"/>
    <property type="match status" value="1"/>
</dbReference>
<feature type="domain" description="L,D-TPase catalytic" evidence="11">
    <location>
        <begin position="99"/>
        <end position="235"/>
    </location>
</feature>
<dbReference type="CDD" id="cd16913">
    <property type="entry name" value="YkuD_like"/>
    <property type="match status" value="1"/>
</dbReference>
<dbReference type="EMBL" id="MAAF01000056">
    <property type="protein sequence ID" value="OUR80864.1"/>
    <property type="molecule type" value="Genomic_DNA"/>
</dbReference>
<evidence type="ECO:0000256" key="8">
    <source>
        <dbReference type="ARBA" id="ARBA00023316"/>
    </source>
</evidence>
<dbReference type="Gene3D" id="3.10.350.10">
    <property type="entry name" value="LysM domain"/>
    <property type="match status" value="1"/>
</dbReference>
<dbReference type="InterPro" id="IPR036779">
    <property type="entry name" value="LysM_dom_sf"/>
</dbReference>
<proteinExistence type="inferred from homology"/>
<comment type="similarity">
    <text evidence="2">Belongs to the YkuD family.</text>
</comment>
<dbReference type="PANTHER" id="PTHR30582">
    <property type="entry name" value="L,D-TRANSPEPTIDASE"/>
    <property type="match status" value="1"/>
</dbReference>
<dbReference type="InterPro" id="IPR050979">
    <property type="entry name" value="LD-transpeptidase"/>
</dbReference>
<dbReference type="GO" id="GO:0071972">
    <property type="term" value="F:peptidoglycan L,D-transpeptidase activity"/>
    <property type="evidence" value="ECO:0007669"/>
    <property type="project" value="TreeGrafter"/>
</dbReference>
<evidence type="ECO:0000259" key="10">
    <source>
        <dbReference type="PROSITE" id="PS51782"/>
    </source>
</evidence>
<organism evidence="12 13">
    <name type="scientific">Colwellia psychrerythraea</name>
    <name type="common">Vibrio psychroerythus</name>
    <dbReference type="NCBI Taxonomy" id="28229"/>
    <lineage>
        <taxon>Bacteria</taxon>
        <taxon>Pseudomonadati</taxon>
        <taxon>Pseudomonadota</taxon>
        <taxon>Gammaproteobacteria</taxon>
        <taxon>Alteromonadales</taxon>
        <taxon>Colwelliaceae</taxon>
        <taxon>Colwellia</taxon>
    </lineage>
</organism>
<dbReference type="GO" id="GO:0016757">
    <property type="term" value="F:glycosyltransferase activity"/>
    <property type="evidence" value="ECO:0007669"/>
    <property type="project" value="UniProtKB-KW"/>
</dbReference>
<evidence type="ECO:0000256" key="6">
    <source>
        <dbReference type="ARBA" id="ARBA00022960"/>
    </source>
</evidence>
<keyword evidence="8 9" id="KW-0961">Cell wall biogenesis/degradation</keyword>
<dbReference type="SMART" id="SM00257">
    <property type="entry name" value="LysM"/>
    <property type="match status" value="1"/>
</dbReference>
<protein>
    <submittedName>
        <fullName evidence="12">Peptidoglycan-binding protein</fullName>
    </submittedName>
</protein>
<dbReference type="GO" id="GO:0008360">
    <property type="term" value="P:regulation of cell shape"/>
    <property type="evidence" value="ECO:0007669"/>
    <property type="project" value="UniProtKB-UniRule"/>
</dbReference>
<dbReference type="PROSITE" id="PS52029">
    <property type="entry name" value="LD_TPASE"/>
    <property type="match status" value="1"/>
</dbReference>
<dbReference type="CDD" id="cd00118">
    <property type="entry name" value="LysM"/>
    <property type="match status" value="1"/>
</dbReference>
<evidence type="ECO:0000259" key="11">
    <source>
        <dbReference type="PROSITE" id="PS52029"/>
    </source>
</evidence>
<evidence type="ECO:0000256" key="7">
    <source>
        <dbReference type="ARBA" id="ARBA00022984"/>
    </source>
</evidence>
<keyword evidence="5" id="KW-0378">Hydrolase</keyword>
<keyword evidence="6 9" id="KW-0133">Cell shape</keyword>
<dbReference type="UniPathway" id="UPA00219"/>
<keyword evidence="4" id="KW-0808">Transferase</keyword>
<evidence type="ECO:0000313" key="13">
    <source>
        <dbReference type="Proteomes" id="UP000243053"/>
    </source>
</evidence>
<dbReference type="InterPro" id="IPR018392">
    <property type="entry name" value="LysM"/>
</dbReference>
<dbReference type="GO" id="GO:0018104">
    <property type="term" value="P:peptidoglycan-protein cross-linking"/>
    <property type="evidence" value="ECO:0007669"/>
    <property type="project" value="TreeGrafter"/>
</dbReference>
<evidence type="ECO:0000256" key="3">
    <source>
        <dbReference type="ARBA" id="ARBA00022676"/>
    </source>
</evidence>
<keyword evidence="3" id="KW-0328">Glycosyltransferase</keyword>
<dbReference type="Proteomes" id="UP000243053">
    <property type="component" value="Unassembled WGS sequence"/>
</dbReference>
<gene>
    <name evidence="12" type="ORF">A9Q75_09325</name>
</gene>